<protein>
    <submittedName>
        <fullName evidence="1">Bm12869, isoform g</fullName>
    </submittedName>
</protein>
<reference evidence="1" key="2">
    <citation type="submission" date="2012-12" db="EMBL/GenBank/DDBJ databases">
        <authorList>
            <consortium name="WormBase Consortium"/>
            <person name="Ghedin E."/>
            <person name="Paulini M."/>
        </authorList>
    </citation>
    <scope>NUCLEOTIDE SEQUENCE</scope>
    <source>
        <strain evidence="1">FR3</strain>
    </source>
</reference>
<reference evidence="1" key="1">
    <citation type="journal article" date="2007" name="Science">
        <title>Draft genome of the filarial nematode parasite Brugia malayi.</title>
        <authorList>
            <person name="Ghedin E."/>
            <person name="Wang S."/>
            <person name="Spiro D."/>
            <person name="Caler E."/>
            <person name="Zhao Q."/>
            <person name="Crabtree J."/>
            <person name="Allen J.E."/>
            <person name="Delcher A.L."/>
            <person name="Guiliano D.B."/>
            <person name="Miranda-Saavedra D."/>
            <person name="Angiuoli S.V."/>
            <person name="Creasy T."/>
            <person name="Amedeo P."/>
            <person name="Haas B."/>
            <person name="El-Sayed N.M."/>
            <person name="Wortman J.R."/>
            <person name="Feldblyum T."/>
            <person name="Tallon L."/>
            <person name="Schatz M."/>
            <person name="Shumway M."/>
            <person name="Koo H."/>
            <person name="Salzberg S.L."/>
            <person name="Schobel S."/>
            <person name="Pertea M."/>
            <person name="Pop M."/>
            <person name="White O."/>
            <person name="Barton G.J."/>
            <person name="Carlow C.K."/>
            <person name="Crawford M.J."/>
            <person name="Daub J."/>
            <person name="Dimmic M.W."/>
            <person name="Estes C.F."/>
            <person name="Foster J.M."/>
            <person name="Ganatra M."/>
            <person name="Gregory W.F."/>
            <person name="Johnson N.M."/>
            <person name="Jin J."/>
            <person name="Komuniecki R."/>
            <person name="Korf I."/>
            <person name="Kumar S."/>
            <person name="Laney S."/>
            <person name="Li B.W."/>
            <person name="Li W."/>
            <person name="Lindblom T.H."/>
            <person name="Lustigman S."/>
            <person name="Ma D."/>
            <person name="Maina C.V."/>
            <person name="Martin D.M."/>
            <person name="McCarter J.P."/>
            <person name="McReynolds L."/>
            <person name="Mitreva M."/>
            <person name="Nutman T.B."/>
            <person name="Parkinson J."/>
            <person name="Peregrin-Alvarez J.M."/>
            <person name="Poole C."/>
            <person name="Ren Q."/>
            <person name="Saunders L."/>
            <person name="Sluder A.E."/>
            <person name="Smith K."/>
            <person name="Stanke M."/>
            <person name="Unnasch T.R."/>
            <person name="Ware J."/>
            <person name="Wei A.D."/>
            <person name="Weil G."/>
            <person name="Williams D.J."/>
            <person name="Zhang Y."/>
            <person name="Williams S.A."/>
            <person name="Fraser-Liggett C."/>
            <person name="Slatko B."/>
            <person name="Blaxter M.L."/>
            <person name="Scott A.L."/>
        </authorList>
    </citation>
    <scope>NUCLEOTIDE SEQUENCE</scope>
    <source>
        <strain evidence="1">FR3</strain>
    </source>
</reference>
<gene>
    <name evidence="1" type="primary">Bm12869</name>
    <name evidence="1" type="ORF">BM_Bm12869</name>
</gene>
<proteinExistence type="predicted"/>
<dbReference type="EMBL" id="LN857024">
    <property type="protein sequence ID" value="CDQ02235.1"/>
    <property type="molecule type" value="Genomic_DNA"/>
</dbReference>
<dbReference type="AlphaFoldDB" id="A0A1I9G644"/>
<organism evidence="1">
    <name type="scientific">Brugia malayi</name>
    <name type="common">Filarial nematode worm</name>
    <dbReference type="NCBI Taxonomy" id="6279"/>
    <lineage>
        <taxon>Eukaryota</taxon>
        <taxon>Metazoa</taxon>
        <taxon>Ecdysozoa</taxon>
        <taxon>Nematoda</taxon>
        <taxon>Chromadorea</taxon>
        <taxon>Rhabditida</taxon>
        <taxon>Spirurina</taxon>
        <taxon>Spiruromorpha</taxon>
        <taxon>Filarioidea</taxon>
        <taxon>Onchocercidae</taxon>
        <taxon>Brugia</taxon>
    </lineage>
</organism>
<name>A0A1I9G644_BRUMA</name>
<accession>A0A1I9G644</accession>
<sequence>MRLKRKIFSSESYVNIFLVRRKPLRNLQCMELLPRIP</sequence>
<evidence type="ECO:0000313" key="1">
    <source>
        <dbReference type="EMBL" id="CDQ02235.1"/>
    </source>
</evidence>